<keyword evidence="3" id="KW-1185">Reference proteome</keyword>
<accession>A0ABU2G071</accession>
<evidence type="ECO:0000313" key="3">
    <source>
        <dbReference type="Proteomes" id="UP001254813"/>
    </source>
</evidence>
<reference evidence="2 3" key="1">
    <citation type="submission" date="2022-06" db="EMBL/GenBank/DDBJ databases">
        <title>Halogeometricum sp. a new haloarchaeum isolate from saline soil.</title>
        <authorList>
            <person name="Strakova D."/>
            <person name="Galisteo C."/>
            <person name="Sanchez-Porro C."/>
            <person name="Ventosa A."/>
        </authorList>
    </citation>
    <scope>NUCLEOTIDE SEQUENCE [LARGE SCALE GENOMIC DNA]</scope>
    <source>
        <strain evidence="3">S3BR25-2</strain>
    </source>
</reference>
<evidence type="ECO:0000313" key="2">
    <source>
        <dbReference type="EMBL" id="MDS0293558.1"/>
    </source>
</evidence>
<proteinExistence type="predicted"/>
<dbReference type="EMBL" id="JAMQOQ010000001">
    <property type="protein sequence ID" value="MDS0293558.1"/>
    <property type="molecule type" value="Genomic_DNA"/>
</dbReference>
<dbReference type="InterPro" id="IPR055708">
    <property type="entry name" value="DUF7284"/>
</dbReference>
<organism evidence="2 3">
    <name type="scientific">Halogeometricum luteum</name>
    <dbReference type="NCBI Taxonomy" id="2950537"/>
    <lineage>
        <taxon>Archaea</taxon>
        <taxon>Methanobacteriati</taxon>
        <taxon>Methanobacteriota</taxon>
        <taxon>Stenosarchaea group</taxon>
        <taxon>Halobacteria</taxon>
        <taxon>Halobacteriales</taxon>
        <taxon>Haloferacaceae</taxon>
        <taxon>Halogeometricum</taxon>
    </lineage>
</organism>
<dbReference type="Proteomes" id="UP001254813">
    <property type="component" value="Unassembled WGS sequence"/>
</dbReference>
<sequence length="318" mass="32689">MVVNAAVDAAVFFLLLGAAVLGVTAADAGARADSAVVEDDRPDAVAAVLATSTATVNYSLAPGARRANVRADADEHGSVRFERTAGPEFRRTTRGSLGGLLARAAVGTAGFDGAPVTHARDDLRRAVDGAVQERISTVGLRVDALWRPYPGAPVEGRVAVGGAPPDGAAVDAATLTVPTGAKPLSPDETRDFASLSGAVADRTVEVLVPATRMRLALRDDAPVSTFARYRYARLAAELDAPVTDDVDDADTGTANRRLASALAPRVESDLRARYDSPEAAAAAVSASEVRIVVRAWDADGGGRGGAREPADSRAEGGR</sequence>
<feature type="compositionally biased region" description="Basic and acidic residues" evidence="1">
    <location>
        <begin position="305"/>
        <end position="318"/>
    </location>
</feature>
<evidence type="ECO:0000256" key="1">
    <source>
        <dbReference type="SAM" id="MobiDB-lite"/>
    </source>
</evidence>
<dbReference type="Pfam" id="PF23955">
    <property type="entry name" value="DUF7284"/>
    <property type="match status" value="1"/>
</dbReference>
<gene>
    <name evidence="2" type="ORF">NDI79_05135</name>
</gene>
<protein>
    <submittedName>
        <fullName evidence="2">Uncharacterized protein</fullName>
    </submittedName>
</protein>
<feature type="region of interest" description="Disordered" evidence="1">
    <location>
        <begin position="298"/>
        <end position="318"/>
    </location>
</feature>
<comment type="caution">
    <text evidence="2">The sequence shown here is derived from an EMBL/GenBank/DDBJ whole genome shotgun (WGS) entry which is preliminary data.</text>
</comment>
<name>A0ABU2G071_9EURY</name>
<dbReference type="RefSeq" id="WP_310927365.1">
    <property type="nucleotide sequence ID" value="NZ_JAMQOQ010000001.1"/>
</dbReference>